<name>A0A7C9GP40_9SPHN</name>
<dbReference type="EMBL" id="WIOL01000002">
    <property type="protein sequence ID" value="MQT17237.1"/>
    <property type="molecule type" value="Genomic_DNA"/>
</dbReference>
<feature type="transmembrane region" description="Helical" evidence="1">
    <location>
        <begin position="25"/>
        <end position="45"/>
    </location>
</feature>
<feature type="transmembrane region" description="Helical" evidence="1">
    <location>
        <begin position="65"/>
        <end position="83"/>
    </location>
</feature>
<keyword evidence="1" id="KW-0472">Membrane</keyword>
<proteinExistence type="predicted"/>
<accession>A0A7C9GP40</accession>
<evidence type="ECO:0000256" key="1">
    <source>
        <dbReference type="SAM" id="Phobius"/>
    </source>
</evidence>
<comment type="caution">
    <text evidence="2">The sequence shown here is derived from an EMBL/GenBank/DDBJ whole genome shotgun (WGS) entry which is preliminary data.</text>
</comment>
<feature type="transmembrane region" description="Helical" evidence="1">
    <location>
        <begin position="127"/>
        <end position="146"/>
    </location>
</feature>
<feature type="transmembrane region" description="Helical" evidence="1">
    <location>
        <begin position="185"/>
        <end position="205"/>
    </location>
</feature>
<evidence type="ECO:0008006" key="4">
    <source>
        <dbReference type="Google" id="ProtNLM"/>
    </source>
</evidence>
<keyword evidence="1" id="KW-1133">Transmembrane helix</keyword>
<evidence type="ECO:0000313" key="3">
    <source>
        <dbReference type="Proteomes" id="UP000481327"/>
    </source>
</evidence>
<organism evidence="2 3">
    <name type="scientific">Sandarakinorhabdus fusca</name>
    <dbReference type="NCBI Taxonomy" id="1439888"/>
    <lineage>
        <taxon>Bacteria</taxon>
        <taxon>Pseudomonadati</taxon>
        <taxon>Pseudomonadota</taxon>
        <taxon>Alphaproteobacteria</taxon>
        <taxon>Sphingomonadales</taxon>
        <taxon>Sphingosinicellaceae</taxon>
        <taxon>Sandarakinorhabdus</taxon>
    </lineage>
</organism>
<dbReference type="Proteomes" id="UP000481327">
    <property type="component" value="Unassembled WGS sequence"/>
</dbReference>
<gene>
    <name evidence="2" type="ORF">F3168_08165</name>
</gene>
<feature type="transmembrane region" description="Helical" evidence="1">
    <location>
        <begin position="212"/>
        <end position="232"/>
    </location>
</feature>
<keyword evidence="3" id="KW-1185">Reference proteome</keyword>
<feature type="transmembrane region" description="Helical" evidence="1">
    <location>
        <begin position="362"/>
        <end position="383"/>
    </location>
</feature>
<keyword evidence="1" id="KW-0812">Transmembrane</keyword>
<dbReference type="RefSeq" id="WP_152577642.1">
    <property type="nucleotide sequence ID" value="NZ_WEFI01000002.1"/>
</dbReference>
<reference evidence="2 3" key="1">
    <citation type="submission" date="2019-09" db="EMBL/GenBank/DDBJ databases">
        <title>Polymorphobacter sp. isolated from a lake in China.</title>
        <authorList>
            <person name="Liu Z."/>
        </authorList>
    </citation>
    <scope>NUCLEOTIDE SEQUENCE [LARGE SCALE GENOMIC DNA]</scope>
    <source>
        <strain evidence="2 3">D40P</strain>
    </source>
</reference>
<feature type="transmembrane region" description="Helical" evidence="1">
    <location>
        <begin position="238"/>
        <end position="262"/>
    </location>
</feature>
<protein>
    <recommendedName>
        <fullName evidence="4">Acyltransferase family protein</fullName>
    </recommendedName>
</protein>
<dbReference type="AlphaFoldDB" id="A0A7C9GP40"/>
<sequence>MVAVLFAYQGLEVSTSYGRFANTPIWILPALLVPALFAIAGFLLARSLDRGDFRDFWRRRLLRSWPTLAFAVVATALVIGPLATRSSLARYFSDRDLALYFLNLVAIPFDRLPEVFTTNPVGSVNDILRVVPFALVGSIILAVSSLRPRWGTAVPAIAIGVATAVALLLPVLAASLPANLPVVQAALNGWPLTAFLCLLLGALAWRQRRRLVLHKVLAAAAAMLLLVVAVAGRRDWNGIAAFHLLIALPLTYLVVTLALARLPFAGPAAAVHKYLAGFVLMAWPVQQLVISSRLVGEGFFASTVASLPLAVLLAVAGWHGVQKPLFRRSGGIEGNSGLAIRAARPLTLAGIWQRSAERAPELAMWVAFLLAAMAAMAMTMVAFSPESGGV</sequence>
<feature type="transmembrane region" description="Helical" evidence="1">
    <location>
        <begin position="153"/>
        <end position="173"/>
    </location>
</feature>
<feature type="transmembrane region" description="Helical" evidence="1">
    <location>
        <begin position="298"/>
        <end position="318"/>
    </location>
</feature>
<evidence type="ECO:0000313" key="2">
    <source>
        <dbReference type="EMBL" id="MQT17237.1"/>
    </source>
</evidence>